<dbReference type="RefSeq" id="WP_185193858.1">
    <property type="nucleotide sequence ID" value="NZ_JACKXD010000005.1"/>
</dbReference>
<accession>A0A7J9SLB0</accession>
<dbReference type="EMBL" id="JACKXD010000005">
    <property type="protein sequence ID" value="MBB6647488.1"/>
    <property type="molecule type" value="Genomic_DNA"/>
</dbReference>
<comment type="caution">
    <text evidence="1">The sequence shown here is derived from an EMBL/GenBank/DDBJ whole genome shotgun (WGS) entry which is preliminary data.</text>
</comment>
<dbReference type="Proteomes" id="UP000546257">
    <property type="component" value="Unassembled WGS sequence"/>
</dbReference>
<dbReference type="AlphaFoldDB" id="A0A7J9SLB0"/>
<sequence>MVALDTNVLIDIDNDRSEAIEKAREIERSGKPRRVPRIVITELWVAIGKGTATEHNREKFE</sequence>
<protein>
    <recommendedName>
        <fullName evidence="3">PIN domain-containing protein</fullName>
    </recommendedName>
</protein>
<evidence type="ECO:0000313" key="1">
    <source>
        <dbReference type="EMBL" id="MBB6647488.1"/>
    </source>
</evidence>
<dbReference type="SUPFAM" id="SSF88723">
    <property type="entry name" value="PIN domain-like"/>
    <property type="match status" value="1"/>
</dbReference>
<gene>
    <name evidence="1" type="ORF">H5V44_14540</name>
</gene>
<evidence type="ECO:0000313" key="2">
    <source>
        <dbReference type="Proteomes" id="UP000546257"/>
    </source>
</evidence>
<dbReference type="InterPro" id="IPR029060">
    <property type="entry name" value="PIN-like_dom_sf"/>
</dbReference>
<keyword evidence="2" id="KW-1185">Reference proteome</keyword>
<name>A0A7J9SLB0_9EURY</name>
<reference evidence="1 2" key="1">
    <citation type="submission" date="2020-08" db="EMBL/GenBank/DDBJ databases">
        <authorList>
            <person name="Seo M.-J."/>
        </authorList>
    </citation>
    <scope>NUCLEOTIDE SEQUENCE [LARGE SCALE GENOMIC DNA]</scope>
    <source>
        <strain evidence="1 2">MBLA0160</strain>
    </source>
</reference>
<evidence type="ECO:0008006" key="3">
    <source>
        <dbReference type="Google" id="ProtNLM"/>
    </source>
</evidence>
<dbReference type="Gene3D" id="3.40.50.1010">
    <property type="entry name" value="5'-nuclease"/>
    <property type="match status" value="1"/>
</dbReference>
<proteinExistence type="predicted"/>
<organism evidence="1 2">
    <name type="scientific">Halobellus ruber</name>
    <dbReference type="NCBI Taxonomy" id="2761102"/>
    <lineage>
        <taxon>Archaea</taxon>
        <taxon>Methanobacteriati</taxon>
        <taxon>Methanobacteriota</taxon>
        <taxon>Stenosarchaea group</taxon>
        <taxon>Halobacteria</taxon>
        <taxon>Halobacteriales</taxon>
        <taxon>Haloferacaceae</taxon>
        <taxon>Halobellus</taxon>
    </lineage>
</organism>